<keyword evidence="1" id="KW-0472">Membrane</keyword>
<sequence>MRRLLTILLAPLAVAAVVALFLLYPWHSTEIAPPGGQQTPVRGDVTATAAAPCSTQAQGPADCIAVSVRMSDGPAKGSDVRILSPNEPTTPRFAVGDPVVLSYAGSDPLAGTSYRLVDFQRTTPLVLLAVLFAVAVLLLGRWQGLAALGALVLSFVVLLLFVLPAIIAGENPLLVGVVGAGVIMFAVLYLTHGLTARTSTAVLGTLVSLALTGLLGALFSAVSRLTGLDEDTSYLVAGLGHPIDTRGLLLAGVVIGALGVLDDVTVTQTSAVWELRRANPALGWRELYASGQRIGRDHMSSAVNTLVMAYTGAALPVLLYSSISGVGIGTILTSQSIAQEIVRALVGSIGLIAAVPVTTALAALVAVQEPAAKRPSGKRQPSRASRRNG</sequence>
<accession>A0A4R6SHK8</accession>
<feature type="transmembrane region" description="Helical" evidence="1">
    <location>
        <begin position="307"/>
        <end position="332"/>
    </location>
</feature>
<gene>
    <name evidence="2" type="ORF">EV186_1021163</name>
</gene>
<dbReference type="Pfam" id="PF07907">
    <property type="entry name" value="YibE_F"/>
    <property type="match status" value="1"/>
</dbReference>
<proteinExistence type="predicted"/>
<dbReference type="OrthoDB" id="5846312at2"/>
<feature type="transmembrane region" description="Helical" evidence="1">
    <location>
        <begin position="344"/>
        <end position="367"/>
    </location>
</feature>
<dbReference type="EMBL" id="SNXZ01000002">
    <property type="protein sequence ID" value="TDQ01295.1"/>
    <property type="molecule type" value="Genomic_DNA"/>
</dbReference>
<feature type="transmembrane region" description="Helical" evidence="1">
    <location>
        <begin position="146"/>
        <end position="167"/>
    </location>
</feature>
<reference evidence="2 3" key="1">
    <citation type="submission" date="2019-03" db="EMBL/GenBank/DDBJ databases">
        <title>Genomic Encyclopedia of Type Strains, Phase IV (KMG-IV): sequencing the most valuable type-strain genomes for metagenomic binning, comparative biology and taxonomic classification.</title>
        <authorList>
            <person name="Goeker M."/>
        </authorList>
    </citation>
    <scope>NUCLEOTIDE SEQUENCE [LARGE SCALE GENOMIC DNA]</scope>
    <source>
        <strain evidence="2 3">DSM 45361</strain>
    </source>
</reference>
<protein>
    <submittedName>
        <fullName evidence="2">Putative membrane protein</fullName>
    </submittedName>
</protein>
<evidence type="ECO:0000256" key="1">
    <source>
        <dbReference type="SAM" id="Phobius"/>
    </source>
</evidence>
<dbReference type="InterPro" id="IPR012507">
    <property type="entry name" value="YibE_F"/>
</dbReference>
<feature type="transmembrane region" description="Helical" evidence="1">
    <location>
        <begin position="122"/>
        <end position="139"/>
    </location>
</feature>
<dbReference type="Proteomes" id="UP000295444">
    <property type="component" value="Unassembled WGS sequence"/>
</dbReference>
<feature type="transmembrane region" description="Helical" evidence="1">
    <location>
        <begin position="202"/>
        <end position="222"/>
    </location>
</feature>
<dbReference type="PANTHER" id="PTHR41771:SF1">
    <property type="entry name" value="MEMBRANE PROTEIN"/>
    <property type="match status" value="1"/>
</dbReference>
<feature type="transmembrane region" description="Helical" evidence="1">
    <location>
        <begin position="173"/>
        <end position="190"/>
    </location>
</feature>
<dbReference type="AlphaFoldDB" id="A0A4R6SHK8"/>
<name>A0A4R6SHK8_LABRH</name>
<comment type="caution">
    <text evidence="2">The sequence shown here is derived from an EMBL/GenBank/DDBJ whole genome shotgun (WGS) entry which is preliminary data.</text>
</comment>
<keyword evidence="3" id="KW-1185">Reference proteome</keyword>
<keyword evidence="1" id="KW-0812">Transmembrane</keyword>
<dbReference type="PANTHER" id="PTHR41771">
    <property type="entry name" value="MEMBRANE PROTEIN-RELATED"/>
    <property type="match status" value="1"/>
</dbReference>
<evidence type="ECO:0000313" key="3">
    <source>
        <dbReference type="Proteomes" id="UP000295444"/>
    </source>
</evidence>
<organism evidence="2 3">
    <name type="scientific">Labedaea rhizosphaerae</name>
    <dbReference type="NCBI Taxonomy" id="598644"/>
    <lineage>
        <taxon>Bacteria</taxon>
        <taxon>Bacillati</taxon>
        <taxon>Actinomycetota</taxon>
        <taxon>Actinomycetes</taxon>
        <taxon>Pseudonocardiales</taxon>
        <taxon>Pseudonocardiaceae</taxon>
        <taxon>Labedaea</taxon>
    </lineage>
</organism>
<evidence type="ECO:0000313" key="2">
    <source>
        <dbReference type="EMBL" id="TDQ01295.1"/>
    </source>
</evidence>
<keyword evidence="1" id="KW-1133">Transmembrane helix</keyword>